<dbReference type="InParanoid" id="E4WTL8"/>
<dbReference type="AlphaFoldDB" id="E4WTL8"/>
<evidence type="ECO:0000313" key="2">
    <source>
        <dbReference type="EMBL" id="CBY07109.1"/>
    </source>
</evidence>
<dbReference type="EMBL" id="FN653016">
    <property type="protein sequence ID" value="CBY07109.1"/>
    <property type="molecule type" value="Genomic_DNA"/>
</dbReference>
<dbReference type="Proteomes" id="UP000001307">
    <property type="component" value="Unassembled WGS sequence"/>
</dbReference>
<gene>
    <name evidence="2" type="ORF">GSOID_T00006195001</name>
</gene>
<evidence type="ECO:0000313" key="3">
    <source>
        <dbReference type="Proteomes" id="UP000001307"/>
    </source>
</evidence>
<keyword evidence="1" id="KW-0732">Signal</keyword>
<feature type="chain" id="PRO_5003192270" evidence="1">
    <location>
        <begin position="21"/>
        <end position="356"/>
    </location>
</feature>
<accession>E4WTL8</accession>
<dbReference type="OrthoDB" id="10390521at2759"/>
<name>E4WTL8_OIKDI</name>
<proteinExistence type="predicted"/>
<protein>
    <submittedName>
        <fullName evidence="2">Uncharacterized protein</fullName>
    </submittedName>
</protein>
<reference evidence="2" key="1">
    <citation type="journal article" date="2010" name="Science">
        <title>Plasticity of animal genome architecture unmasked by rapid evolution of a pelagic tunicate.</title>
        <authorList>
            <person name="Denoeud F."/>
            <person name="Henriet S."/>
            <person name="Mungpakdee S."/>
            <person name="Aury J.M."/>
            <person name="Da Silva C."/>
            <person name="Brinkmann H."/>
            <person name="Mikhaleva J."/>
            <person name="Olsen L.C."/>
            <person name="Jubin C."/>
            <person name="Canestro C."/>
            <person name="Bouquet J.M."/>
            <person name="Danks G."/>
            <person name="Poulain J."/>
            <person name="Campsteijn C."/>
            <person name="Adamski M."/>
            <person name="Cross I."/>
            <person name="Yadetie F."/>
            <person name="Muffato M."/>
            <person name="Louis A."/>
            <person name="Butcher S."/>
            <person name="Tsagkogeorga G."/>
            <person name="Konrad A."/>
            <person name="Singh S."/>
            <person name="Jensen M.F."/>
            <person name="Cong E.H."/>
            <person name="Eikeseth-Otteraa H."/>
            <person name="Noel B."/>
            <person name="Anthouard V."/>
            <person name="Porcel B.M."/>
            <person name="Kachouri-Lafond R."/>
            <person name="Nishino A."/>
            <person name="Ugolini M."/>
            <person name="Chourrout P."/>
            <person name="Nishida H."/>
            <person name="Aasland R."/>
            <person name="Huzurbazar S."/>
            <person name="Westhof E."/>
            <person name="Delsuc F."/>
            <person name="Lehrach H."/>
            <person name="Reinhardt R."/>
            <person name="Weissenbach J."/>
            <person name="Roy S.W."/>
            <person name="Artiguenave F."/>
            <person name="Postlethwait J.H."/>
            <person name="Manak J.R."/>
            <person name="Thompson E.M."/>
            <person name="Jaillon O."/>
            <person name="Du Pasquier L."/>
            <person name="Boudinot P."/>
            <person name="Liberles D.A."/>
            <person name="Volff J.N."/>
            <person name="Philippe H."/>
            <person name="Lenhard B."/>
            <person name="Roest Crollius H."/>
            <person name="Wincker P."/>
            <person name="Chourrout D."/>
        </authorList>
    </citation>
    <scope>NUCLEOTIDE SEQUENCE [LARGE SCALE GENOMIC DNA]</scope>
</reference>
<feature type="signal peptide" evidence="1">
    <location>
        <begin position="1"/>
        <end position="20"/>
    </location>
</feature>
<organism evidence="2">
    <name type="scientific">Oikopleura dioica</name>
    <name type="common">Tunicate</name>
    <dbReference type="NCBI Taxonomy" id="34765"/>
    <lineage>
        <taxon>Eukaryota</taxon>
        <taxon>Metazoa</taxon>
        <taxon>Chordata</taxon>
        <taxon>Tunicata</taxon>
        <taxon>Appendicularia</taxon>
        <taxon>Copelata</taxon>
        <taxon>Oikopleuridae</taxon>
        <taxon>Oikopleura</taxon>
    </lineage>
</organism>
<keyword evidence="3" id="KW-1185">Reference proteome</keyword>
<evidence type="ECO:0000256" key="1">
    <source>
        <dbReference type="SAM" id="SignalP"/>
    </source>
</evidence>
<sequence length="356" mass="39861">MKIFSSFLFLISSLFDEGGAQQCPDYQLGQQCDEQCSDRFFDCRNNCNDHLCENKCLTDFGECVSDCPCGQNCPNGCSGCPHPLCSCDNLETDYEFQQCKVTALQEFDSCAMNCLNNWYCIDACYKKDIQDGFSKCKCFDDIPSVEDDKDHLTLLGTALDNYYDNYFEMGYATHTDGIFQEDRFYNRPNFSLYDTVSAIFKDSVYIFGAELNGYGPYDARAIQMVNGCEITKLSSTLLREVDNRAGIVSTSDGVYTCFRGYDYKWCQLFDGSSTQLINHTTRHDHEFGCMAELNGNPTAIGGDGGSYVETLRSSGWTEITRHIINPEKSGCTTVGNNIVTIGGRSDEQGMSSKLSY</sequence>